<evidence type="ECO:0000313" key="9">
    <source>
        <dbReference type="EMBL" id="BAT94890.1"/>
    </source>
</evidence>
<keyword evidence="4" id="KW-0238">DNA-binding</keyword>
<keyword evidence="2" id="KW-0677">Repeat</keyword>
<dbReference type="PROSITE" id="PS50811">
    <property type="entry name" value="WRKY"/>
    <property type="match status" value="2"/>
</dbReference>
<evidence type="ECO:0000313" key="10">
    <source>
        <dbReference type="Proteomes" id="UP000291084"/>
    </source>
</evidence>
<name>A0A0S3SQ10_PHAAN</name>
<evidence type="ECO:0000256" key="7">
    <source>
        <dbReference type="SAM" id="MobiDB-lite"/>
    </source>
</evidence>
<keyword evidence="5" id="KW-0804">Transcription</keyword>
<dbReference type="Gene3D" id="2.20.25.80">
    <property type="entry name" value="WRKY domain"/>
    <property type="match status" value="2"/>
</dbReference>
<feature type="compositionally biased region" description="Basic and acidic residues" evidence="7">
    <location>
        <begin position="265"/>
        <end position="284"/>
    </location>
</feature>
<evidence type="ECO:0000259" key="8">
    <source>
        <dbReference type="PROSITE" id="PS50811"/>
    </source>
</evidence>
<dbReference type="GO" id="GO:0043565">
    <property type="term" value="F:sequence-specific DNA binding"/>
    <property type="evidence" value="ECO:0007669"/>
    <property type="project" value="InterPro"/>
</dbReference>
<evidence type="ECO:0000256" key="5">
    <source>
        <dbReference type="ARBA" id="ARBA00023163"/>
    </source>
</evidence>
<dbReference type="AlphaFoldDB" id="A0A0S3SQ10"/>
<feature type="compositionally biased region" description="Polar residues" evidence="7">
    <location>
        <begin position="1"/>
        <end position="20"/>
    </location>
</feature>
<dbReference type="InterPro" id="IPR036576">
    <property type="entry name" value="WRKY_dom_sf"/>
</dbReference>
<feature type="compositionally biased region" description="Acidic residues" evidence="7">
    <location>
        <begin position="285"/>
        <end position="297"/>
    </location>
</feature>
<dbReference type="Pfam" id="PF03106">
    <property type="entry name" value="WRKY"/>
    <property type="match status" value="2"/>
</dbReference>
<feature type="region of interest" description="Disordered" evidence="7">
    <location>
        <begin position="471"/>
        <end position="515"/>
    </location>
</feature>
<organism evidence="9 10">
    <name type="scientific">Vigna angularis var. angularis</name>
    <dbReference type="NCBI Taxonomy" id="157739"/>
    <lineage>
        <taxon>Eukaryota</taxon>
        <taxon>Viridiplantae</taxon>
        <taxon>Streptophyta</taxon>
        <taxon>Embryophyta</taxon>
        <taxon>Tracheophyta</taxon>
        <taxon>Spermatophyta</taxon>
        <taxon>Magnoliopsida</taxon>
        <taxon>eudicotyledons</taxon>
        <taxon>Gunneridae</taxon>
        <taxon>Pentapetalae</taxon>
        <taxon>rosids</taxon>
        <taxon>fabids</taxon>
        <taxon>Fabales</taxon>
        <taxon>Fabaceae</taxon>
        <taxon>Papilionoideae</taxon>
        <taxon>50 kb inversion clade</taxon>
        <taxon>NPAAA clade</taxon>
        <taxon>indigoferoid/millettioid clade</taxon>
        <taxon>Phaseoleae</taxon>
        <taxon>Vigna</taxon>
    </lineage>
</organism>
<feature type="region of interest" description="Disordered" evidence="7">
    <location>
        <begin position="142"/>
        <end position="187"/>
    </location>
</feature>
<gene>
    <name evidence="9" type="primary">Vigan.08G154000</name>
    <name evidence="9" type="ORF">VIGAN_08154000</name>
</gene>
<dbReference type="FunFam" id="2.20.25.80:FF:000006">
    <property type="entry name" value="WRKY transcription factor"/>
    <property type="match status" value="1"/>
</dbReference>
<reference evidence="9 10" key="1">
    <citation type="journal article" date="2015" name="Sci. Rep.">
        <title>The power of single molecule real-time sequencing technology in the de novo assembly of a eukaryotic genome.</title>
        <authorList>
            <person name="Sakai H."/>
            <person name="Naito K."/>
            <person name="Ogiso-Tanaka E."/>
            <person name="Takahashi Y."/>
            <person name="Iseki K."/>
            <person name="Muto C."/>
            <person name="Satou K."/>
            <person name="Teruya K."/>
            <person name="Shiroma A."/>
            <person name="Shimoji M."/>
            <person name="Hirano T."/>
            <person name="Itoh T."/>
            <person name="Kaga A."/>
            <person name="Tomooka N."/>
        </authorList>
    </citation>
    <scope>NUCLEOTIDE SEQUENCE [LARGE SCALE GENOMIC DNA]</scope>
    <source>
        <strain evidence="10">cv. Shumari</strain>
    </source>
</reference>
<evidence type="ECO:0000256" key="1">
    <source>
        <dbReference type="ARBA" id="ARBA00004123"/>
    </source>
</evidence>
<comment type="subcellular location">
    <subcellularLocation>
        <location evidence="1">Nucleus</location>
    </subcellularLocation>
</comment>
<evidence type="ECO:0000256" key="6">
    <source>
        <dbReference type="ARBA" id="ARBA00023242"/>
    </source>
</evidence>
<keyword evidence="3" id="KW-0805">Transcription regulation</keyword>
<proteinExistence type="predicted"/>
<dbReference type="GO" id="GO:0005634">
    <property type="term" value="C:nucleus"/>
    <property type="evidence" value="ECO:0007669"/>
    <property type="project" value="UniProtKB-SubCell"/>
</dbReference>
<feature type="compositionally biased region" description="Basic and acidic residues" evidence="7">
    <location>
        <begin position="506"/>
        <end position="515"/>
    </location>
</feature>
<feature type="domain" description="WRKY" evidence="8">
    <location>
        <begin position="530"/>
        <end position="556"/>
    </location>
</feature>
<keyword evidence="6" id="KW-0539">Nucleus</keyword>
<dbReference type="SMART" id="SM00774">
    <property type="entry name" value="WRKY"/>
    <property type="match status" value="2"/>
</dbReference>
<feature type="domain" description="WRKY" evidence="8">
    <location>
        <begin position="208"/>
        <end position="273"/>
    </location>
</feature>
<dbReference type="SUPFAM" id="SSF118290">
    <property type="entry name" value="WRKY DNA-binding domain"/>
    <property type="match status" value="2"/>
</dbReference>
<dbReference type="OrthoDB" id="1433132at2759"/>
<dbReference type="PANTHER" id="PTHR31221:SF318">
    <property type="entry name" value="WRKY TRANSCRIPTION FACTOR 2-RELATED"/>
    <property type="match status" value="1"/>
</dbReference>
<accession>A0A0S3SQ10</accession>
<keyword evidence="10" id="KW-1185">Reference proteome</keyword>
<protein>
    <recommendedName>
        <fullName evidence="8">WRKY domain-containing protein</fullName>
    </recommendedName>
</protein>
<dbReference type="EMBL" id="AP015041">
    <property type="protein sequence ID" value="BAT94890.1"/>
    <property type="molecule type" value="Genomic_DNA"/>
</dbReference>
<dbReference type="GO" id="GO:0003700">
    <property type="term" value="F:DNA-binding transcription factor activity"/>
    <property type="evidence" value="ECO:0007669"/>
    <property type="project" value="InterPro"/>
</dbReference>
<evidence type="ECO:0000256" key="2">
    <source>
        <dbReference type="ARBA" id="ARBA00022737"/>
    </source>
</evidence>
<feature type="region of interest" description="Disordered" evidence="7">
    <location>
        <begin position="263"/>
        <end position="299"/>
    </location>
</feature>
<dbReference type="Proteomes" id="UP000291084">
    <property type="component" value="Chromosome 8"/>
</dbReference>
<evidence type="ECO:0000256" key="3">
    <source>
        <dbReference type="ARBA" id="ARBA00023015"/>
    </source>
</evidence>
<dbReference type="InterPro" id="IPR044810">
    <property type="entry name" value="WRKY_plant"/>
</dbReference>
<dbReference type="InterPro" id="IPR003657">
    <property type="entry name" value="WRKY_dom"/>
</dbReference>
<sequence>MSAFVENNSLQHDHTNQISEPNFHGLSSKPNCSQQKRVIDFDLNEPEIDAMASPPLMDNNLVPISQVSADNVPVATEGCQTLATTSDLLPPTQVIEQVHSSNSNHDITVKFPFDLNAEFDEEDSISRTEEARHKVVETIPTLPSTHSELTPQDVPPTDMDNEDRASVVEGGTATSETRKRKKSTEGEYEKVHARSFRGKTLTVNVESRRRTIVDDGYRWRKYGQKTIKGNLFPRAYYKCTSSGCSVRKHVERDSRNRKNVITTYEGKHNHEQPSPKNPNEKHYAEEDDEDEEDDTEEVATAASNDLWNFRLSESMNFLNTPQPAQHRLHTLELFRNGSVWPFGSFNMNITSSSYTTQMHYSSFLNSTNTMPYRFYGLDLNRFAAPQTEFPMPPPFNIPSSSQVCNDNCDVLGPPKKAVEQVHSSNSNDVKKVEFPFDLNAKFDEEDQISCSKEVGGWSETIQPLPSSYLEEVDEEHVLPTDNGNEDRSSVVGGASNTSQNRKRKRSIEECEKGRGKGFRRENVEVKIKRQNQNTVDDGYHWRKYGQKPIKGNLFPRETSARDRSCH</sequence>
<feature type="region of interest" description="Disordered" evidence="7">
    <location>
        <begin position="1"/>
        <end position="31"/>
    </location>
</feature>
<evidence type="ECO:0000256" key="4">
    <source>
        <dbReference type="ARBA" id="ARBA00023125"/>
    </source>
</evidence>
<dbReference type="PANTHER" id="PTHR31221">
    <property type="entry name" value="WRKY TRANSCRIPTION FACTOR PROTEIN 1-RELATED"/>
    <property type="match status" value="1"/>
</dbReference>